<evidence type="ECO:0000256" key="1">
    <source>
        <dbReference type="SAM" id="SignalP"/>
    </source>
</evidence>
<dbReference type="PANTHER" id="PTHR38589">
    <property type="entry name" value="BLR0621 PROTEIN"/>
    <property type="match status" value="1"/>
</dbReference>
<reference evidence="2 3" key="1">
    <citation type="submission" date="2015-11" db="EMBL/GenBank/DDBJ databases">
        <title>Genome sequences of Lysobacter enzymogenes strain C3 and Lysobacter antibioticus ATCC 29479.</title>
        <authorList>
            <person name="Kobayashi D.Y."/>
        </authorList>
    </citation>
    <scope>NUCLEOTIDE SEQUENCE [LARGE SCALE GENOMIC DNA]</scope>
    <source>
        <strain evidence="2 3">C3</strain>
    </source>
</reference>
<keyword evidence="1" id="KW-0732">Signal</keyword>
<dbReference type="KEGG" id="lez:GLE_4603"/>
<evidence type="ECO:0000313" key="3">
    <source>
        <dbReference type="Proteomes" id="UP000061569"/>
    </source>
</evidence>
<evidence type="ECO:0000313" key="2">
    <source>
        <dbReference type="EMBL" id="ALN59944.1"/>
    </source>
</evidence>
<organism evidence="2 3">
    <name type="scientific">Lysobacter enzymogenes</name>
    <dbReference type="NCBI Taxonomy" id="69"/>
    <lineage>
        <taxon>Bacteria</taxon>
        <taxon>Pseudomonadati</taxon>
        <taxon>Pseudomonadota</taxon>
        <taxon>Gammaproteobacteria</taxon>
        <taxon>Lysobacterales</taxon>
        <taxon>Lysobacteraceae</taxon>
        <taxon>Lysobacter</taxon>
    </lineage>
</organism>
<name>A0A0S2DP64_LYSEN</name>
<dbReference type="OrthoDB" id="9804204at2"/>
<feature type="chain" id="PRO_5006595494" description="YkuD domain-containing protein" evidence="1">
    <location>
        <begin position="21"/>
        <end position="256"/>
    </location>
</feature>
<dbReference type="EMBL" id="CP013140">
    <property type="protein sequence ID" value="ALN59944.1"/>
    <property type="molecule type" value="Genomic_DNA"/>
</dbReference>
<evidence type="ECO:0008006" key="4">
    <source>
        <dbReference type="Google" id="ProtNLM"/>
    </source>
</evidence>
<dbReference type="PATRIC" id="fig|69.6.peg.4538"/>
<protein>
    <recommendedName>
        <fullName evidence="4">YkuD domain-containing protein</fullName>
    </recommendedName>
</protein>
<dbReference type="PROSITE" id="PS51257">
    <property type="entry name" value="PROKAR_LIPOPROTEIN"/>
    <property type="match status" value="1"/>
</dbReference>
<dbReference type="AlphaFoldDB" id="A0A0S2DP64"/>
<gene>
    <name evidence="2" type="ORF">GLE_4603</name>
</gene>
<dbReference type="STRING" id="69.GLE_4603"/>
<proteinExistence type="predicted"/>
<dbReference type="Proteomes" id="UP000061569">
    <property type="component" value="Chromosome"/>
</dbReference>
<feature type="signal peptide" evidence="1">
    <location>
        <begin position="1"/>
        <end position="20"/>
    </location>
</feature>
<accession>A0A0S2DP64</accession>
<dbReference type="PANTHER" id="PTHR38589:SF1">
    <property type="entry name" value="BLR0621 PROTEIN"/>
    <property type="match status" value="1"/>
</dbReference>
<sequence>MPRYVPALLFAAAMTLAGCASTRADRAGDGAAQPQLVLVTTADWNATQGRLQRYLFEGGQWLAVGEPVAVSIGRNGAAWGRGLRAAPDDGGPLKREGDGRAPAGMFAVGTAFGYAETAQTALAYAPMSASHYCIDVPASPLYDRIVDARRVGDEAVKGSTEPMRRDLHADGDPRYRLGFVIAHNPAHVPGAGSCIFAHLQRAPGEPTAGCTAMSDAAMDELLAWLRPQARPLFVLLPQAQYRAVWKAWGLPQPVAD</sequence>